<gene>
    <name evidence="1" type="ORF">LCGC14_3093200</name>
</gene>
<protein>
    <submittedName>
        <fullName evidence="1">Uncharacterized protein</fullName>
    </submittedName>
</protein>
<reference evidence="1" key="1">
    <citation type="journal article" date="2015" name="Nature">
        <title>Complex archaea that bridge the gap between prokaryotes and eukaryotes.</title>
        <authorList>
            <person name="Spang A."/>
            <person name="Saw J.H."/>
            <person name="Jorgensen S.L."/>
            <person name="Zaremba-Niedzwiedzka K."/>
            <person name="Martijn J."/>
            <person name="Lind A.E."/>
            <person name="van Eijk R."/>
            <person name="Schleper C."/>
            <person name="Guy L."/>
            <person name="Ettema T.J."/>
        </authorList>
    </citation>
    <scope>NUCLEOTIDE SEQUENCE</scope>
</reference>
<dbReference type="EMBL" id="LAZR01066421">
    <property type="protein sequence ID" value="KKK53597.1"/>
    <property type="molecule type" value="Genomic_DNA"/>
</dbReference>
<dbReference type="AlphaFoldDB" id="A0A0F8W9W0"/>
<organism evidence="1">
    <name type="scientific">marine sediment metagenome</name>
    <dbReference type="NCBI Taxonomy" id="412755"/>
    <lineage>
        <taxon>unclassified sequences</taxon>
        <taxon>metagenomes</taxon>
        <taxon>ecological metagenomes</taxon>
    </lineage>
</organism>
<evidence type="ECO:0000313" key="1">
    <source>
        <dbReference type="EMBL" id="KKK53597.1"/>
    </source>
</evidence>
<accession>A0A0F8W9W0</accession>
<proteinExistence type="predicted"/>
<name>A0A0F8W9W0_9ZZZZ</name>
<sequence length="30" mass="3388">MSKPTATQMEMALKTLDIHIGMLQDEHGME</sequence>
<comment type="caution">
    <text evidence="1">The sequence shown here is derived from an EMBL/GenBank/DDBJ whole genome shotgun (WGS) entry which is preliminary data.</text>
</comment>
<feature type="non-terminal residue" evidence="1">
    <location>
        <position position="30"/>
    </location>
</feature>